<gene>
    <name evidence="11" type="ORF">CCACVL1_04938</name>
</gene>
<dbReference type="GO" id="GO:0005634">
    <property type="term" value="C:nucleus"/>
    <property type="evidence" value="ECO:0007669"/>
    <property type="project" value="UniProtKB-SubCell"/>
</dbReference>
<keyword evidence="7" id="KW-0539">Nucleus</keyword>
<evidence type="ECO:0000313" key="12">
    <source>
        <dbReference type="Proteomes" id="UP000188268"/>
    </source>
</evidence>
<dbReference type="Gramene" id="OMO96484">
    <property type="protein sequence ID" value="OMO96484"/>
    <property type="gene ID" value="CCACVL1_04938"/>
</dbReference>
<dbReference type="Pfam" id="PF03171">
    <property type="entry name" value="2OG-FeII_Oxy"/>
    <property type="match status" value="1"/>
</dbReference>
<comment type="caution">
    <text evidence="11">The sequence shown here is derived from an EMBL/GenBank/DDBJ whole genome shotgun (WGS) entry which is preliminary data.</text>
</comment>
<sequence>MLFVKELVESAGRLTRVPSKYVFETTKSDDCMVVDPVSEPETIKIPIIDYSLMTSGNPDQRSQVINELRNACLEWGFFMVINHGVGETLRDELMRATESFFDLSMEEKLKYTGKKLFDPIKCGTSFNPNVEKSLLWRDYLKLLVHPHFNAPHKPSHFSKILQEYSKKTREMASELLKGISESLGLDENYINEKMGVESEKWTQVLVANMYPPCPQPELSIGLPPHSDHGLLTILMQNDPSILGLQVLHNAKWVPIHPLPNSFLVNTGDHMEILTNGKYKSVVHRAVVNNKTTRISIGTAHGPPLDKIVSPAPELLANGVGTQLSLPAYRGIKYRDFLELQQSKSLNGKSCLDCLRL</sequence>
<accession>A0A1R3JNT9</accession>
<evidence type="ECO:0000256" key="5">
    <source>
        <dbReference type="ARBA" id="ARBA00022723"/>
    </source>
</evidence>
<evidence type="ECO:0000256" key="7">
    <source>
        <dbReference type="ARBA" id="ARBA00023242"/>
    </source>
</evidence>
<dbReference type="FunFam" id="2.60.120.330:FF:000015">
    <property type="entry name" value="Protein DMR6-LIKE OXYGENASE 1"/>
    <property type="match status" value="1"/>
</dbReference>
<dbReference type="InterPro" id="IPR050295">
    <property type="entry name" value="Plant_2OG-oxidoreductases"/>
</dbReference>
<dbReference type="PROSITE" id="PS51471">
    <property type="entry name" value="FE2OG_OXY"/>
    <property type="match status" value="1"/>
</dbReference>
<dbReference type="STRING" id="210143.A0A1R3JNT9"/>
<comment type="subcellular location">
    <subcellularLocation>
        <location evidence="2">Cytoplasm</location>
    </subcellularLocation>
    <subcellularLocation>
        <location evidence="1">Nucleus</location>
    </subcellularLocation>
</comment>
<dbReference type="InterPro" id="IPR005123">
    <property type="entry name" value="Oxoglu/Fe-dep_dioxygenase_dom"/>
</dbReference>
<dbReference type="InterPro" id="IPR044861">
    <property type="entry name" value="IPNS-like_FE2OG_OXY"/>
</dbReference>
<name>A0A1R3JNT9_COCAP</name>
<keyword evidence="4" id="KW-0963">Cytoplasm</keyword>
<evidence type="ECO:0000256" key="3">
    <source>
        <dbReference type="ARBA" id="ARBA00008056"/>
    </source>
</evidence>
<dbReference type="InterPro" id="IPR027443">
    <property type="entry name" value="IPNS-like_sf"/>
</dbReference>
<evidence type="ECO:0000259" key="10">
    <source>
        <dbReference type="PROSITE" id="PS51471"/>
    </source>
</evidence>
<evidence type="ECO:0000256" key="9">
    <source>
        <dbReference type="RuleBase" id="RU003682"/>
    </source>
</evidence>
<dbReference type="Pfam" id="PF14226">
    <property type="entry name" value="DIOX_N"/>
    <property type="match status" value="1"/>
</dbReference>
<dbReference type="Proteomes" id="UP000188268">
    <property type="component" value="Unassembled WGS sequence"/>
</dbReference>
<dbReference type="GO" id="GO:0046872">
    <property type="term" value="F:metal ion binding"/>
    <property type="evidence" value="ECO:0007669"/>
    <property type="project" value="UniProtKB-KW"/>
</dbReference>
<dbReference type="SUPFAM" id="SSF51197">
    <property type="entry name" value="Clavaminate synthase-like"/>
    <property type="match status" value="1"/>
</dbReference>
<dbReference type="InterPro" id="IPR026992">
    <property type="entry name" value="DIOX_N"/>
</dbReference>
<dbReference type="PANTHER" id="PTHR47991">
    <property type="entry name" value="OXOGLUTARATE/IRON-DEPENDENT DIOXYGENASE"/>
    <property type="match status" value="1"/>
</dbReference>
<organism evidence="11 12">
    <name type="scientific">Corchorus capsularis</name>
    <name type="common">Jute</name>
    <dbReference type="NCBI Taxonomy" id="210143"/>
    <lineage>
        <taxon>Eukaryota</taxon>
        <taxon>Viridiplantae</taxon>
        <taxon>Streptophyta</taxon>
        <taxon>Embryophyta</taxon>
        <taxon>Tracheophyta</taxon>
        <taxon>Spermatophyta</taxon>
        <taxon>Magnoliopsida</taxon>
        <taxon>eudicotyledons</taxon>
        <taxon>Gunneridae</taxon>
        <taxon>Pentapetalae</taxon>
        <taxon>rosids</taxon>
        <taxon>malvids</taxon>
        <taxon>Malvales</taxon>
        <taxon>Malvaceae</taxon>
        <taxon>Grewioideae</taxon>
        <taxon>Apeibeae</taxon>
        <taxon>Corchorus</taxon>
    </lineage>
</organism>
<dbReference type="GO" id="GO:0005737">
    <property type="term" value="C:cytoplasm"/>
    <property type="evidence" value="ECO:0007669"/>
    <property type="project" value="UniProtKB-SubCell"/>
</dbReference>
<comment type="similarity">
    <text evidence="3 9">Belongs to the iron/ascorbate-dependent oxidoreductase family.</text>
</comment>
<protein>
    <submittedName>
        <fullName evidence="11">Oxoglutarate/iron-dependent dioxygenase</fullName>
    </submittedName>
</protein>
<keyword evidence="6 9" id="KW-0408">Iron</keyword>
<keyword evidence="5 9" id="KW-0479">Metal-binding</keyword>
<keyword evidence="9" id="KW-0560">Oxidoreductase</keyword>
<evidence type="ECO:0000256" key="6">
    <source>
        <dbReference type="ARBA" id="ARBA00023004"/>
    </source>
</evidence>
<keyword evidence="11" id="KW-0223">Dioxygenase</keyword>
<keyword evidence="12" id="KW-1185">Reference proteome</keyword>
<evidence type="ECO:0000313" key="11">
    <source>
        <dbReference type="EMBL" id="OMO96484.1"/>
    </source>
</evidence>
<dbReference type="OMA" id="FQQSHEL"/>
<dbReference type="Gene3D" id="2.60.120.330">
    <property type="entry name" value="B-lactam Antibiotic, Isopenicillin N Synthase, Chain"/>
    <property type="match status" value="1"/>
</dbReference>
<evidence type="ECO:0000256" key="1">
    <source>
        <dbReference type="ARBA" id="ARBA00004123"/>
    </source>
</evidence>
<dbReference type="GO" id="GO:0051213">
    <property type="term" value="F:dioxygenase activity"/>
    <property type="evidence" value="ECO:0007669"/>
    <property type="project" value="UniProtKB-KW"/>
</dbReference>
<evidence type="ECO:0000256" key="2">
    <source>
        <dbReference type="ARBA" id="ARBA00004496"/>
    </source>
</evidence>
<feature type="domain" description="Fe2OG dioxygenase" evidence="10">
    <location>
        <begin position="200"/>
        <end position="302"/>
    </location>
</feature>
<dbReference type="EMBL" id="AWWV01007445">
    <property type="protein sequence ID" value="OMO96484.1"/>
    <property type="molecule type" value="Genomic_DNA"/>
</dbReference>
<evidence type="ECO:0000256" key="8">
    <source>
        <dbReference type="ARBA" id="ARBA00059922"/>
    </source>
</evidence>
<comment type="function">
    <text evidence="8">Involved in the regulation of shoot development and salicylic acid (SA) homeostasis.</text>
</comment>
<dbReference type="AlphaFoldDB" id="A0A1R3JNT9"/>
<evidence type="ECO:0000256" key="4">
    <source>
        <dbReference type="ARBA" id="ARBA00022490"/>
    </source>
</evidence>
<reference evidence="11 12" key="1">
    <citation type="submission" date="2013-09" db="EMBL/GenBank/DDBJ databases">
        <title>Corchorus capsularis genome sequencing.</title>
        <authorList>
            <person name="Alam M."/>
            <person name="Haque M.S."/>
            <person name="Islam M.S."/>
            <person name="Emdad E.M."/>
            <person name="Islam M.M."/>
            <person name="Ahmed B."/>
            <person name="Halim A."/>
            <person name="Hossen Q.M.M."/>
            <person name="Hossain M.Z."/>
            <person name="Ahmed R."/>
            <person name="Khan M.M."/>
            <person name="Islam R."/>
            <person name="Rashid M.M."/>
            <person name="Khan S.A."/>
            <person name="Rahman M.S."/>
            <person name="Alam M."/>
        </authorList>
    </citation>
    <scope>NUCLEOTIDE SEQUENCE [LARGE SCALE GENOMIC DNA]</scope>
    <source>
        <strain evidence="12">cv. CVL-1</strain>
        <tissue evidence="11">Whole seedling</tissue>
    </source>
</reference>
<proteinExistence type="inferred from homology"/>
<dbReference type="OrthoDB" id="288590at2759"/>